<feature type="transmembrane region" description="Helical" evidence="1">
    <location>
        <begin position="140"/>
        <end position="158"/>
    </location>
</feature>
<dbReference type="InterPro" id="IPR043130">
    <property type="entry name" value="CDP-OH_PTrfase_TM_dom"/>
</dbReference>
<reference evidence="2 3" key="1">
    <citation type="journal article" date="2009" name="Appl. Environ. Microbiol.">
        <title>Three genomes from the phylum Acidobacteria provide insight into the lifestyles of these microorganisms in soils.</title>
        <authorList>
            <person name="Ward N.L."/>
            <person name="Challacombe J.F."/>
            <person name="Janssen P.H."/>
            <person name="Henrissat B."/>
            <person name="Coutinho P.M."/>
            <person name="Wu M."/>
            <person name="Xie G."/>
            <person name="Haft D.H."/>
            <person name="Sait M."/>
            <person name="Badger J."/>
            <person name="Barabote R.D."/>
            <person name="Bradley B."/>
            <person name="Brettin T.S."/>
            <person name="Brinkac L.M."/>
            <person name="Bruce D."/>
            <person name="Creasy T."/>
            <person name="Daugherty S.C."/>
            <person name="Davidsen T.M."/>
            <person name="DeBoy R.T."/>
            <person name="Detter J.C."/>
            <person name="Dodson R.J."/>
            <person name="Durkin A.S."/>
            <person name="Ganapathy A."/>
            <person name="Gwinn-Giglio M."/>
            <person name="Han C.S."/>
            <person name="Khouri H."/>
            <person name="Kiss H."/>
            <person name="Kothari S.P."/>
            <person name="Madupu R."/>
            <person name="Nelson K.E."/>
            <person name="Nelson W.C."/>
            <person name="Paulsen I."/>
            <person name="Penn K."/>
            <person name="Ren Q."/>
            <person name="Rosovitz M.J."/>
            <person name="Selengut J.D."/>
            <person name="Shrivastava S."/>
            <person name="Sullivan S.A."/>
            <person name="Tapia R."/>
            <person name="Thompson L.S."/>
            <person name="Watkins K.L."/>
            <person name="Yang Q."/>
            <person name="Yu C."/>
            <person name="Zafar N."/>
            <person name="Zhou L."/>
            <person name="Kuske C.R."/>
        </authorList>
    </citation>
    <scope>NUCLEOTIDE SEQUENCE [LARGE SCALE GENOMIC DNA]</scope>
    <source>
        <strain evidence="2 3">Ellin345</strain>
    </source>
</reference>
<dbReference type="Gene3D" id="1.20.120.1760">
    <property type="match status" value="1"/>
</dbReference>
<keyword evidence="3" id="KW-1185">Reference proteome</keyword>
<dbReference type="eggNOG" id="COG0558">
    <property type="taxonomic scope" value="Bacteria"/>
</dbReference>
<dbReference type="KEGG" id="aba:Acid345_4177"/>
<name>Q1IIX3_KORVE</name>
<dbReference type="InterPro" id="IPR000462">
    <property type="entry name" value="CDP-OH_P_trans"/>
</dbReference>
<evidence type="ECO:0008006" key="4">
    <source>
        <dbReference type="Google" id="ProtNLM"/>
    </source>
</evidence>
<dbReference type="GO" id="GO:0016780">
    <property type="term" value="F:phosphotransferase activity, for other substituted phosphate groups"/>
    <property type="evidence" value="ECO:0007669"/>
    <property type="project" value="InterPro"/>
</dbReference>
<keyword evidence="1" id="KW-0812">Transmembrane</keyword>
<sequence length="238" mass="25956">MEIASTPAEIFRMKEAGRGFRNAVRINNGLLGAVEKRLLIWTANRMPAGVNSDHLTVLGLLGMIAAGVCYAGSAGRPWMLLAVNVCLAVNWFGDSLDGTLARVRNRQRPRYGFYVDHIVDVFGALALLTGMALSGRMSPMIAGGVLVAFLFLSIETYLATYTLGEFHLNFGLFGPTELRILLVIGNLFLIHYRMGRAFGRPMLVLDIGGICAMAGMTAMMLWAVAVHTAKLYNEERLG</sequence>
<dbReference type="HOGENOM" id="CLU_077956_0_0_0"/>
<evidence type="ECO:0000256" key="1">
    <source>
        <dbReference type="SAM" id="Phobius"/>
    </source>
</evidence>
<accession>Q1IIX3</accession>
<evidence type="ECO:0000313" key="3">
    <source>
        <dbReference type="Proteomes" id="UP000002432"/>
    </source>
</evidence>
<dbReference type="Pfam" id="PF01066">
    <property type="entry name" value="CDP-OH_P_transf"/>
    <property type="match status" value="1"/>
</dbReference>
<dbReference type="EMBL" id="CP000360">
    <property type="protein sequence ID" value="ABF43177.1"/>
    <property type="molecule type" value="Genomic_DNA"/>
</dbReference>
<organism evidence="2 3">
    <name type="scientific">Koribacter versatilis (strain Ellin345)</name>
    <dbReference type="NCBI Taxonomy" id="204669"/>
    <lineage>
        <taxon>Bacteria</taxon>
        <taxon>Pseudomonadati</taxon>
        <taxon>Acidobacteriota</taxon>
        <taxon>Terriglobia</taxon>
        <taxon>Terriglobales</taxon>
        <taxon>Candidatus Korobacteraceae</taxon>
        <taxon>Candidatus Korobacter</taxon>
    </lineage>
</organism>
<evidence type="ECO:0000313" key="2">
    <source>
        <dbReference type="EMBL" id="ABF43177.1"/>
    </source>
</evidence>
<feature type="transmembrane region" description="Helical" evidence="1">
    <location>
        <begin position="202"/>
        <end position="225"/>
    </location>
</feature>
<feature type="transmembrane region" description="Helical" evidence="1">
    <location>
        <begin position="54"/>
        <end position="71"/>
    </location>
</feature>
<dbReference type="RefSeq" id="WP_011524976.1">
    <property type="nucleotide sequence ID" value="NC_008009.1"/>
</dbReference>
<dbReference type="GO" id="GO:0016020">
    <property type="term" value="C:membrane"/>
    <property type="evidence" value="ECO:0007669"/>
    <property type="project" value="InterPro"/>
</dbReference>
<dbReference type="EnsemblBacteria" id="ABF43177">
    <property type="protein sequence ID" value="ABF43177"/>
    <property type="gene ID" value="Acid345_4177"/>
</dbReference>
<feature type="transmembrane region" description="Helical" evidence="1">
    <location>
        <begin position="170"/>
        <end position="190"/>
    </location>
</feature>
<keyword evidence="1" id="KW-1133">Transmembrane helix</keyword>
<keyword evidence="1" id="KW-0472">Membrane</keyword>
<proteinExistence type="predicted"/>
<dbReference type="GO" id="GO:0008654">
    <property type="term" value="P:phospholipid biosynthetic process"/>
    <property type="evidence" value="ECO:0007669"/>
    <property type="project" value="InterPro"/>
</dbReference>
<dbReference type="AlphaFoldDB" id="Q1IIX3"/>
<dbReference type="Proteomes" id="UP000002432">
    <property type="component" value="Chromosome"/>
</dbReference>
<dbReference type="STRING" id="204669.Acid345_4177"/>
<protein>
    <recommendedName>
        <fullName evidence="4">CDP-alcohol phosphatidyltransferase</fullName>
    </recommendedName>
</protein>
<feature type="transmembrane region" description="Helical" evidence="1">
    <location>
        <begin position="113"/>
        <end position="133"/>
    </location>
</feature>
<gene>
    <name evidence="2" type="ordered locus">Acid345_4177</name>
</gene>